<keyword evidence="7" id="KW-1185">Reference proteome</keyword>
<keyword evidence="3" id="KW-0812">Transmembrane</keyword>
<feature type="domain" description="PPM-type phosphatase" evidence="5">
    <location>
        <begin position="582"/>
        <end position="803"/>
    </location>
</feature>
<evidence type="ECO:0000256" key="2">
    <source>
        <dbReference type="SAM" id="MobiDB-lite"/>
    </source>
</evidence>
<protein>
    <submittedName>
        <fullName evidence="6">PP2C family protein-serine/threonine phosphatase</fullName>
    </submittedName>
</protein>
<feature type="signal peptide" evidence="4">
    <location>
        <begin position="1"/>
        <end position="19"/>
    </location>
</feature>
<feature type="transmembrane region" description="Helical" evidence="3">
    <location>
        <begin position="455"/>
        <end position="472"/>
    </location>
</feature>
<dbReference type="PANTHER" id="PTHR43156">
    <property type="entry name" value="STAGE II SPORULATION PROTEIN E-RELATED"/>
    <property type="match status" value="1"/>
</dbReference>
<dbReference type="InterPro" id="IPR001932">
    <property type="entry name" value="PPM-type_phosphatase-like_dom"/>
</dbReference>
<feature type="compositionally biased region" description="Basic and acidic residues" evidence="2">
    <location>
        <begin position="164"/>
        <end position="173"/>
    </location>
</feature>
<keyword evidence="4" id="KW-0732">Signal</keyword>
<dbReference type="AlphaFoldDB" id="A0A7S7NQM8"/>
<keyword evidence="3" id="KW-1133">Transmembrane helix</keyword>
<feature type="transmembrane region" description="Helical" evidence="3">
    <location>
        <begin position="302"/>
        <end position="327"/>
    </location>
</feature>
<dbReference type="EMBL" id="CP063849">
    <property type="protein sequence ID" value="QOY87945.1"/>
    <property type="molecule type" value="Genomic_DNA"/>
</dbReference>
<dbReference type="Proteomes" id="UP000593892">
    <property type="component" value="Chromosome"/>
</dbReference>
<reference evidence="6 7" key="1">
    <citation type="submission" date="2020-10" db="EMBL/GenBank/DDBJ databases">
        <title>Complete genome sequence of Paludibaculum fermentans P105T, a facultatively anaerobic acidobacterium capable of dissimilatory Fe(III) reduction.</title>
        <authorList>
            <person name="Dedysh S.N."/>
            <person name="Beletsky A.V."/>
            <person name="Kulichevskaya I.S."/>
            <person name="Mardanov A.V."/>
            <person name="Ravin N.V."/>
        </authorList>
    </citation>
    <scope>NUCLEOTIDE SEQUENCE [LARGE SCALE GENOMIC DNA]</scope>
    <source>
        <strain evidence="6 7">P105</strain>
    </source>
</reference>
<dbReference type="Pfam" id="PF07228">
    <property type="entry name" value="SpoIIE"/>
    <property type="match status" value="1"/>
</dbReference>
<evidence type="ECO:0000259" key="5">
    <source>
        <dbReference type="SMART" id="SM00331"/>
    </source>
</evidence>
<gene>
    <name evidence="6" type="ORF">IRI77_35295</name>
</gene>
<dbReference type="PANTHER" id="PTHR43156:SF2">
    <property type="entry name" value="STAGE II SPORULATION PROTEIN E"/>
    <property type="match status" value="1"/>
</dbReference>
<dbReference type="KEGG" id="pfer:IRI77_35295"/>
<feature type="transmembrane region" description="Helical" evidence="3">
    <location>
        <begin position="397"/>
        <end position="419"/>
    </location>
</feature>
<dbReference type="GO" id="GO:0016791">
    <property type="term" value="F:phosphatase activity"/>
    <property type="evidence" value="ECO:0007669"/>
    <property type="project" value="TreeGrafter"/>
</dbReference>
<dbReference type="Gene3D" id="3.60.40.10">
    <property type="entry name" value="PPM-type phosphatase domain"/>
    <property type="match status" value="1"/>
</dbReference>
<name>A0A7S7NQM8_PALFE</name>
<dbReference type="RefSeq" id="WP_194449608.1">
    <property type="nucleotide sequence ID" value="NZ_CP063849.1"/>
</dbReference>
<feature type="transmembrane region" description="Helical" evidence="3">
    <location>
        <begin position="479"/>
        <end position="502"/>
    </location>
</feature>
<proteinExistence type="predicted"/>
<keyword evidence="3" id="KW-0472">Membrane</keyword>
<evidence type="ECO:0000313" key="6">
    <source>
        <dbReference type="EMBL" id="QOY87945.1"/>
    </source>
</evidence>
<feature type="transmembrane region" description="Helical" evidence="3">
    <location>
        <begin position="508"/>
        <end position="527"/>
    </location>
</feature>
<feature type="transmembrane region" description="Helical" evidence="3">
    <location>
        <begin position="261"/>
        <end position="282"/>
    </location>
</feature>
<accession>A0A7S7NQM8</accession>
<feature type="region of interest" description="Disordered" evidence="2">
    <location>
        <begin position="146"/>
        <end position="173"/>
    </location>
</feature>
<evidence type="ECO:0000256" key="3">
    <source>
        <dbReference type="SAM" id="Phobius"/>
    </source>
</evidence>
<feature type="transmembrane region" description="Helical" evidence="3">
    <location>
        <begin position="228"/>
        <end position="249"/>
    </location>
</feature>
<feature type="region of interest" description="Disordered" evidence="2">
    <location>
        <begin position="538"/>
        <end position="557"/>
    </location>
</feature>
<dbReference type="SMART" id="SM00331">
    <property type="entry name" value="PP2C_SIG"/>
    <property type="match status" value="1"/>
</dbReference>
<organism evidence="6 7">
    <name type="scientific">Paludibaculum fermentans</name>
    <dbReference type="NCBI Taxonomy" id="1473598"/>
    <lineage>
        <taxon>Bacteria</taxon>
        <taxon>Pseudomonadati</taxon>
        <taxon>Acidobacteriota</taxon>
        <taxon>Terriglobia</taxon>
        <taxon>Bryobacterales</taxon>
        <taxon>Bryobacteraceae</taxon>
        <taxon>Paludibaculum</taxon>
    </lineage>
</organism>
<evidence type="ECO:0000256" key="1">
    <source>
        <dbReference type="ARBA" id="ARBA00022801"/>
    </source>
</evidence>
<dbReference type="InterPro" id="IPR036457">
    <property type="entry name" value="PPM-type-like_dom_sf"/>
</dbReference>
<keyword evidence="1" id="KW-0378">Hydrolase</keyword>
<evidence type="ECO:0000256" key="4">
    <source>
        <dbReference type="SAM" id="SignalP"/>
    </source>
</evidence>
<feature type="chain" id="PRO_5032305099" evidence="4">
    <location>
        <begin position="20"/>
        <end position="811"/>
    </location>
</feature>
<sequence length="811" mass="88513">MKRYLIAAGVALIVLAALAMRPQAGHAGGAAPWTREHAIASTVALARDLGIDIANWEFLISVEPQEDWVDMQGRHPESSLLKAFSGTRYRVLARAPASKSTVTADFDGTGRPLRWRPRLAGELPAAAQMSKDAVLARFGQADAAQFQPMTERSADAGQRGRRSRRDEDEKPSVETIKWEWRDPKIDGLRAELIASYEKGKLDEVVLHHDVPRSVRRNSSVPGSKWKEILSGIGTFFQVCIVGGAVMFLLISLTDRRDHLRLALWVFGAVAVFYLCCLLVGGRQGYLSANWDQNDFDSASNKAGFLFGLFVTRPLALAFPLAAGFLLIREGQLQSWLSILWLTLRRKLIPSAGRELAGGVLLSAPLAVLPYLVCAVLPMTGVRLDAARAGVLMDTSPAMGTLVQFPVLCYHLLCIFAVMLPLLWRPSPRLKWRLGLLFLAGPLICLARFSPLSGNSYVAIAFAFLMFAAWLWVYRQFGLLGLMACLLGLYTLYDFSAVLAFPAGRLWPLTQLLLVWAVPLVGGLVIAARPSPVNVQELAGEISRRNDPPPGSAPRSERERLLTEFAVAREAQMGMLPDKPPSIPGFSLFASCVPAREVGGDLFDFLEMPRGCWAMCVADVSGKGVPAALYMTLTKGMLAAEQAMATGILDLACAINRQLLLAGKRRTFVTLAMGLLDPERRALEVLRAGHNPILWWRAALGESLYVQPKGIGLGLAGDRIFSKSIECQELLLADGDLIVFYSDGLTEAMNPRQEQYGEDRLQSIVARAAGLDAPELAQAILDDVEVFKAGADPHDDLTLVVLRCLPNGEVPA</sequence>
<dbReference type="SUPFAM" id="SSF81606">
    <property type="entry name" value="PP2C-like"/>
    <property type="match status" value="1"/>
</dbReference>
<feature type="transmembrane region" description="Helical" evidence="3">
    <location>
        <begin position="355"/>
        <end position="377"/>
    </location>
</feature>
<dbReference type="InterPro" id="IPR052016">
    <property type="entry name" value="Bact_Sigma-Reg"/>
</dbReference>
<evidence type="ECO:0000313" key="7">
    <source>
        <dbReference type="Proteomes" id="UP000593892"/>
    </source>
</evidence>